<evidence type="ECO:0000256" key="7">
    <source>
        <dbReference type="ARBA" id="ARBA00023235"/>
    </source>
</evidence>
<comment type="function">
    <text evidence="9">Mutarotase that catalyzes the interconversion of beta-D-galactose and alpha-D-galactose during galactose metabolism. Beta-D-galactose is metabolized in the liver into glucose 1-phosphate, the primary metabolic fuel, by the action of four enzymes that constitute the Leloir pathway: GALM, GALK1 (galactokinase), GALT (galactose-1-phosphate uridylyltransferase) and GALE (UDP-galactose-4'-epimerase). Involved in the maintenance of the equilibrium between the beta- and alpha-anomers of galactose, therefore ensuring a sufficient supply of the alpha-anomer for GALK1. Also active on D-glucose although shows a preference for galactose over glucose.</text>
</comment>
<comment type="catalytic activity">
    <reaction evidence="1">
        <text>alpha-D-glucose 6-phosphate = beta-D-glucose 6-phosphate</text>
        <dbReference type="Rhea" id="RHEA:16249"/>
        <dbReference type="ChEBI" id="CHEBI:58225"/>
        <dbReference type="ChEBI" id="CHEBI:58247"/>
        <dbReference type="EC" id="5.1.3.15"/>
    </reaction>
</comment>
<dbReference type="GO" id="GO:0005737">
    <property type="term" value="C:cytoplasm"/>
    <property type="evidence" value="ECO:0007669"/>
    <property type="project" value="TreeGrafter"/>
</dbReference>
<dbReference type="GO" id="GO:0006012">
    <property type="term" value="P:galactose metabolic process"/>
    <property type="evidence" value="ECO:0007669"/>
    <property type="project" value="UniProtKB-UniPathway"/>
</dbReference>
<evidence type="ECO:0000256" key="4">
    <source>
        <dbReference type="ARBA" id="ARBA00005866"/>
    </source>
</evidence>
<dbReference type="PANTHER" id="PTHR11122">
    <property type="entry name" value="APOSPORY-ASSOCIATED PROTEIN C-RELATED"/>
    <property type="match status" value="1"/>
</dbReference>
<dbReference type="PANTHER" id="PTHR11122:SF13">
    <property type="entry name" value="GLUCOSE-6-PHOSPHATE 1-EPIMERASE"/>
    <property type="match status" value="1"/>
</dbReference>
<feature type="non-terminal residue" evidence="11">
    <location>
        <position position="1"/>
    </location>
</feature>
<dbReference type="GO" id="GO:0047938">
    <property type="term" value="F:glucose-6-phosphate 1-epimerase activity"/>
    <property type="evidence" value="ECO:0007669"/>
    <property type="project" value="UniProtKB-EC"/>
</dbReference>
<dbReference type="UniPathway" id="UPA00214"/>
<dbReference type="Gene3D" id="2.70.98.10">
    <property type="match status" value="1"/>
</dbReference>
<evidence type="ECO:0000313" key="11">
    <source>
        <dbReference type="EMBL" id="JAA72574.1"/>
    </source>
</evidence>
<accession>A0A0K8RPQ2</accession>
<dbReference type="InterPro" id="IPR011013">
    <property type="entry name" value="Gal_mutarotase_sf_dom"/>
</dbReference>
<protein>
    <recommendedName>
        <fullName evidence="6">Galactose mutarotase</fullName>
        <ecNumber evidence="5">5.1.3.15</ecNumber>
    </recommendedName>
    <alternativeName>
        <fullName evidence="8">Aldose 1-epimerase</fullName>
    </alternativeName>
</protein>
<proteinExistence type="evidence at transcript level"/>
<dbReference type="GO" id="GO:0004034">
    <property type="term" value="F:aldose 1-epimerase activity"/>
    <property type="evidence" value="ECO:0007669"/>
    <property type="project" value="UniProtKB-EC"/>
</dbReference>
<keyword evidence="10" id="KW-0472">Membrane</keyword>
<evidence type="ECO:0000256" key="3">
    <source>
        <dbReference type="ARBA" id="ARBA00004947"/>
    </source>
</evidence>
<dbReference type="EMBL" id="GADI01001234">
    <property type="protein sequence ID" value="JAA72574.1"/>
    <property type="molecule type" value="mRNA"/>
</dbReference>
<keyword evidence="10" id="KW-1133">Transmembrane helix</keyword>
<dbReference type="GO" id="GO:0030246">
    <property type="term" value="F:carbohydrate binding"/>
    <property type="evidence" value="ECO:0007669"/>
    <property type="project" value="InterPro"/>
</dbReference>
<name>A0A0K8RPQ2_IXORI</name>
<dbReference type="Pfam" id="PF01263">
    <property type="entry name" value="Aldose_epim"/>
    <property type="match status" value="1"/>
</dbReference>
<evidence type="ECO:0000256" key="8">
    <source>
        <dbReference type="ARBA" id="ARBA00032729"/>
    </source>
</evidence>
<sequence>RFFPFFSFFYGVFFGFFLFFLLCFIYSFGFAETETYCVTTARTTHPACFVTFERTRAFNEPSPFVQGTAKYWVVFVVEAKVGLQWDNVPMDKCSDDLVKLATTDASACVHPHGATLLSWTYKGKEHIFLSEQAVFDNKKAIRGGIPFVFPNFGPWSLGPQHGFARTSRWTLKEAPHTLANGDTTAVFILSDVEQTRAIWDFRFQLIYRVTLRGNQLVLEVEVVNTDENEFEFTLLLHTYLKTDDIQLCSISNLKGCSYIDKVDGNKEKTETAELVCIRRATDRVYKKTGEKHSCKLNGSTVNIIKKNFPDTVVWNPWDQNAKDMADFGDEEYLKMICVEAGAVSEPIILKSKGVFKASCTLEVAA</sequence>
<reference evidence="11" key="1">
    <citation type="submission" date="2012-12" db="EMBL/GenBank/DDBJ databases">
        <title>Identification and characterization of a phenylalanine ammonia-lyase gene family in Isatis indigotica Fort.</title>
        <authorList>
            <person name="Liu Q."/>
            <person name="Chen J."/>
            <person name="Zhou X."/>
            <person name="Di P."/>
            <person name="Xiao Y."/>
            <person name="Xuan H."/>
            <person name="Zhang L."/>
            <person name="Chen W."/>
        </authorList>
    </citation>
    <scope>NUCLEOTIDE SEQUENCE</scope>
    <source>
        <tissue evidence="11">Salivary gland</tissue>
    </source>
</reference>
<dbReference type="EC" id="5.1.3.15" evidence="5"/>
<dbReference type="AlphaFoldDB" id="A0A0K8RPQ2"/>
<organism evidence="11">
    <name type="scientific">Ixodes ricinus</name>
    <name type="common">Common tick</name>
    <name type="synonym">Acarus ricinus</name>
    <dbReference type="NCBI Taxonomy" id="34613"/>
    <lineage>
        <taxon>Eukaryota</taxon>
        <taxon>Metazoa</taxon>
        <taxon>Ecdysozoa</taxon>
        <taxon>Arthropoda</taxon>
        <taxon>Chelicerata</taxon>
        <taxon>Arachnida</taxon>
        <taxon>Acari</taxon>
        <taxon>Parasitiformes</taxon>
        <taxon>Ixodida</taxon>
        <taxon>Ixodoidea</taxon>
        <taxon>Ixodidae</taxon>
        <taxon>Ixodinae</taxon>
        <taxon>Ixodes</taxon>
    </lineage>
</organism>
<evidence type="ECO:0000256" key="6">
    <source>
        <dbReference type="ARBA" id="ARBA00021023"/>
    </source>
</evidence>
<dbReference type="InterPro" id="IPR025532">
    <property type="entry name" value="G6P_1-epimerase"/>
</dbReference>
<comment type="similarity">
    <text evidence="4">Belongs to the glucose-6-phosphate 1-epimerase family.</text>
</comment>
<evidence type="ECO:0000256" key="5">
    <source>
        <dbReference type="ARBA" id="ARBA00012083"/>
    </source>
</evidence>
<comment type="pathway">
    <text evidence="3">Carbohydrate metabolism; galactose metabolism.</text>
</comment>
<evidence type="ECO:0000256" key="10">
    <source>
        <dbReference type="SAM" id="Phobius"/>
    </source>
</evidence>
<evidence type="ECO:0000256" key="9">
    <source>
        <dbReference type="ARBA" id="ARBA00045743"/>
    </source>
</evidence>
<feature type="transmembrane region" description="Helical" evidence="10">
    <location>
        <begin position="7"/>
        <end position="29"/>
    </location>
</feature>
<keyword evidence="10" id="KW-0812">Transmembrane</keyword>
<keyword evidence="7" id="KW-0413">Isomerase</keyword>
<evidence type="ECO:0000256" key="1">
    <source>
        <dbReference type="ARBA" id="ARBA00001096"/>
    </source>
</evidence>
<dbReference type="InterPro" id="IPR008183">
    <property type="entry name" value="Aldose_1/G6P_1-epimerase"/>
</dbReference>
<comment type="catalytic activity">
    <reaction evidence="2">
        <text>alpha-D-galactose = beta-D-galactose</text>
        <dbReference type="Rhea" id="RHEA:28675"/>
        <dbReference type="ChEBI" id="CHEBI:27667"/>
        <dbReference type="ChEBI" id="CHEBI:28061"/>
        <dbReference type="EC" id="5.1.3.3"/>
    </reaction>
    <physiologicalReaction direction="right-to-left" evidence="2">
        <dbReference type="Rhea" id="RHEA:28677"/>
    </physiologicalReaction>
</comment>
<dbReference type="SUPFAM" id="SSF74650">
    <property type="entry name" value="Galactose mutarotase-like"/>
    <property type="match status" value="1"/>
</dbReference>
<dbReference type="InterPro" id="IPR014718">
    <property type="entry name" value="GH-type_carb-bd"/>
</dbReference>
<evidence type="ECO:0000256" key="2">
    <source>
        <dbReference type="ARBA" id="ARBA00001712"/>
    </source>
</evidence>
<dbReference type="CDD" id="cd09020">
    <property type="entry name" value="D-hex-6-P-epi_like"/>
    <property type="match status" value="1"/>
</dbReference>